<proteinExistence type="predicted"/>
<evidence type="ECO:0000313" key="1">
    <source>
        <dbReference type="EMBL" id="GAA0928219.1"/>
    </source>
</evidence>
<comment type="caution">
    <text evidence="1">The sequence shown here is derived from an EMBL/GenBank/DDBJ whole genome shotgun (WGS) entry which is preliminary data.</text>
</comment>
<sequence>MSVVRIVAGSAFTPLARRTGARAVRLDPPAHLHISLLSRSAPLTPAARAFLATARTYTPVDLDG</sequence>
<name>A0ABP4A006_9PSEU</name>
<protein>
    <recommendedName>
        <fullName evidence="3">LysR substrate binding domain-containing protein</fullName>
    </recommendedName>
</protein>
<reference evidence="2" key="1">
    <citation type="journal article" date="2019" name="Int. J. Syst. Evol. Microbiol.">
        <title>The Global Catalogue of Microorganisms (GCM) 10K type strain sequencing project: providing services to taxonomists for standard genome sequencing and annotation.</title>
        <authorList>
            <consortium name="The Broad Institute Genomics Platform"/>
            <consortium name="The Broad Institute Genome Sequencing Center for Infectious Disease"/>
            <person name="Wu L."/>
            <person name="Ma J."/>
        </authorList>
    </citation>
    <scope>NUCLEOTIDE SEQUENCE [LARGE SCALE GENOMIC DNA]</scope>
    <source>
        <strain evidence="2">JCM 11117</strain>
    </source>
</reference>
<evidence type="ECO:0000313" key="2">
    <source>
        <dbReference type="Proteomes" id="UP001499967"/>
    </source>
</evidence>
<organism evidence="1 2">
    <name type="scientific">Pseudonocardia zijingensis</name>
    <dbReference type="NCBI Taxonomy" id="153376"/>
    <lineage>
        <taxon>Bacteria</taxon>
        <taxon>Bacillati</taxon>
        <taxon>Actinomycetota</taxon>
        <taxon>Actinomycetes</taxon>
        <taxon>Pseudonocardiales</taxon>
        <taxon>Pseudonocardiaceae</taxon>
        <taxon>Pseudonocardia</taxon>
    </lineage>
</organism>
<dbReference type="EMBL" id="BAAAHP010000038">
    <property type="protein sequence ID" value="GAA0928219.1"/>
    <property type="molecule type" value="Genomic_DNA"/>
</dbReference>
<evidence type="ECO:0008006" key="3">
    <source>
        <dbReference type="Google" id="ProtNLM"/>
    </source>
</evidence>
<gene>
    <name evidence="1" type="ORF">GCM10009559_14490</name>
</gene>
<keyword evidence="2" id="KW-1185">Reference proteome</keyword>
<accession>A0ABP4A006</accession>
<dbReference type="Proteomes" id="UP001499967">
    <property type="component" value="Unassembled WGS sequence"/>
</dbReference>